<gene>
    <name evidence="1" type="ORF">E5259_05485</name>
    <name evidence="2" type="ORF">E5259_19215</name>
</gene>
<dbReference type="AlphaFoldDB" id="A0A7G5N3M6"/>
<reference evidence="2 3" key="1">
    <citation type="submission" date="2019-04" db="EMBL/GenBank/DDBJ databases">
        <authorList>
            <person name="Schori C."/>
            <person name="Ahrens C."/>
        </authorList>
    </citation>
    <scope>NUCLEOTIDE SEQUENCE [LARGE SCALE GENOMIC DNA]</scope>
    <source>
        <strain evidence="2 3">DSM 2950</strain>
    </source>
</reference>
<protein>
    <submittedName>
        <fullName evidence="2">N-acetyltransferase</fullName>
    </submittedName>
</protein>
<dbReference type="EMBL" id="CP039126">
    <property type="protein sequence ID" value="QMW81311.1"/>
    <property type="molecule type" value="Genomic_DNA"/>
</dbReference>
<evidence type="ECO:0000313" key="1">
    <source>
        <dbReference type="EMBL" id="QMW81311.1"/>
    </source>
</evidence>
<evidence type="ECO:0000313" key="3">
    <source>
        <dbReference type="Proteomes" id="UP000515789"/>
    </source>
</evidence>
<dbReference type="Proteomes" id="UP000515789">
    <property type="component" value="Chromosome"/>
</dbReference>
<evidence type="ECO:0000313" key="2">
    <source>
        <dbReference type="EMBL" id="QMW81469.1"/>
    </source>
</evidence>
<organism evidence="2 3">
    <name type="scientific">Blautia producta</name>
    <dbReference type="NCBI Taxonomy" id="33035"/>
    <lineage>
        <taxon>Bacteria</taxon>
        <taxon>Bacillati</taxon>
        <taxon>Bacillota</taxon>
        <taxon>Clostridia</taxon>
        <taxon>Lachnospirales</taxon>
        <taxon>Lachnospiraceae</taxon>
        <taxon>Blautia</taxon>
    </lineage>
</organism>
<sequence>MAGFVQVNLAEMISEIGEDRVKAILSDFSCPLNKDVEFYIRDKAIVFAKQGWAATHLVFASYKDTLVLVGYFTLVTKVIMIYKANMSKTLQKKISKFSQPDVSMKRYIMSAPLIAQLGKNFNKGYDKLITGDELLKLACDKVKSIQTDVGGKFVYLECEDKPQLIDFYTSNGFVNFGKRNLDKDETDVMSGGYLVQMLRYLKN</sequence>
<accession>A0A7G5N3M6</accession>
<dbReference type="GO" id="GO:0016740">
    <property type="term" value="F:transferase activity"/>
    <property type="evidence" value="ECO:0007669"/>
    <property type="project" value="UniProtKB-KW"/>
</dbReference>
<name>A0A7G5N3M6_9FIRM</name>
<proteinExistence type="predicted"/>
<dbReference type="Gene3D" id="3.40.630.30">
    <property type="match status" value="1"/>
</dbReference>
<keyword evidence="2" id="KW-0808">Transferase</keyword>
<dbReference type="EMBL" id="CP039126">
    <property type="protein sequence ID" value="QMW81469.1"/>
    <property type="molecule type" value="Genomic_DNA"/>
</dbReference>